<gene>
    <name evidence="2" type="ORF">M231_05883</name>
</gene>
<dbReference type="Proteomes" id="UP000289152">
    <property type="component" value="Unassembled WGS sequence"/>
</dbReference>
<feature type="compositionally biased region" description="Polar residues" evidence="1">
    <location>
        <begin position="105"/>
        <end position="119"/>
    </location>
</feature>
<evidence type="ECO:0000313" key="3">
    <source>
        <dbReference type="Proteomes" id="UP000289152"/>
    </source>
</evidence>
<proteinExistence type="predicted"/>
<protein>
    <submittedName>
        <fullName evidence="2">Uncharacterized protein</fullName>
    </submittedName>
</protein>
<feature type="region of interest" description="Disordered" evidence="1">
    <location>
        <begin position="512"/>
        <end position="532"/>
    </location>
</feature>
<reference evidence="2 3" key="1">
    <citation type="submission" date="2016-06" db="EMBL/GenBank/DDBJ databases">
        <title>Evolution of pathogenesis and genome organization in the Tremellales.</title>
        <authorList>
            <person name="Cuomo C."/>
            <person name="Litvintseva A."/>
            <person name="Heitman J."/>
            <person name="Chen Y."/>
            <person name="Sun S."/>
            <person name="Springer D."/>
            <person name="Dromer F."/>
            <person name="Young S."/>
            <person name="Zeng Q."/>
            <person name="Chapman S."/>
            <person name="Gujja S."/>
            <person name="Saif S."/>
            <person name="Birren B."/>
        </authorList>
    </citation>
    <scope>NUCLEOTIDE SEQUENCE [LARGE SCALE GENOMIC DNA]</scope>
    <source>
        <strain evidence="2 3">ATCC 28783</strain>
    </source>
</reference>
<dbReference type="InParanoid" id="A0A4Q1BGZ4"/>
<feature type="region of interest" description="Disordered" evidence="1">
    <location>
        <begin position="226"/>
        <end position="267"/>
    </location>
</feature>
<organism evidence="2 3">
    <name type="scientific">Tremella mesenterica</name>
    <name type="common">Jelly fungus</name>
    <dbReference type="NCBI Taxonomy" id="5217"/>
    <lineage>
        <taxon>Eukaryota</taxon>
        <taxon>Fungi</taxon>
        <taxon>Dikarya</taxon>
        <taxon>Basidiomycota</taxon>
        <taxon>Agaricomycotina</taxon>
        <taxon>Tremellomycetes</taxon>
        <taxon>Tremellales</taxon>
        <taxon>Tremellaceae</taxon>
        <taxon>Tremella</taxon>
    </lineage>
</organism>
<feature type="compositionally biased region" description="Basic and acidic residues" evidence="1">
    <location>
        <begin position="406"/>
        <end position="416"/>
    </location>
</feature>
<feature type="compositionally biased region" description="Polar residues" evidence="1">
    <location>
        <begin position="515"/>
        <end position="532"/>
    </location>
</feature>
<feature type="compositionally biased region" description="Polar residues" evidence="1">
    <location>
        <begin position="140"/>
        <end position="155"/>
    </location>
</feature>
<sequence length="532" mass="58671">MSTVDSSNITTEPAPTGTSTGEPDDSSLPEPPSIPPDPYPSDPSAPSLVSPSADSRPKSGIPSILHLLQQPIFSIRSTRNEPPPETNTFPPSSDEILTIPRDLASGTTSPSNATGSTVRGNLAKHKDGTLDPWSLPRDGFSTNDLNSGRLPNTDNTARHKVSFPDLKSNSGSDDDDTKSLTSSPIDVPTVKHYHPLTRLPEYKETMVPVPNPHYRFVAKSSRTRTSYGNFTSQTSNSSPNPKNETDGKDGFGKETQNDDDNDYDDENQTDEVWVPDWVASCSPETQVRVGEAMKLWIKNQRSKGLQASAFACVLGDLTKKNLSGGLTQKELKDYSSYNEIASGFSGDKAKARVEFNKALFQHRTLGDALTIHHVLSQYLKEEKDSTQTQGMESTNQYVTSDDLDLDTDKSSKGKGTKIDEESFFVSERAKRLFDTPECQEAQSYQDEIISHFKMTGAPFTYRNRETLGQLSDTLVGNILRQNKNVLSNFSKKGTDLERAAFHMGGFNPRYKPGQTFENSVHKLSTKQSRQRS</sequence>
<keyword evidence="3" id="KW-1185">Reference proteome</keyword>
<feature type="region of interest" description="Disordered" evidence="1">
    <location>
        <begin position="1"/>
        <end position="188"/>
    </location>
</feature>
<evidence type="ECO:0000313" key="2">
    <source>
        <dbReference type="EMBL" id="RXK36853.1"/>
    </source>
</evidence>
<comment type="caution">
    <text evidence="2">The sequence shown here is derived from an EMBL/GenBank/DDBJ whole genome shotgun (WGS) entry which is preliminary data.</text>
</comment>
<dbReference type="VEuPathDB" id="FungiDB:TREMEDRAFT_65131"/>
<feature type="compositionally biased region" description="Polar residues" evidence="1">
    <location>
        <begin position="386"/>
        <end position="398"/>
    </location>
</feature>
<feature type="region of interest" description="Disordered" evidence="1">
    <location>
        <begin position="382"/>
        <end position="416"/>
    </location>
</feature>
<feature type="compositionally biased region" description="Basic and acidic residues" evidence="1">
    <location>
        <begin position="243"/>
        <end position="256"/>
    </location>
</feature>
<evidence type="ECO:0000256" key="1">
    <source>
        <dbReference type="SAM" id="MobiDB-lite"/>
    </source>
</evidence>
<feature type="compositionally biased region" description="Acidic residues" evidence="1">
    <location>
        <begin position="257"/>
        <end position="267"/>
    </location>
</feature>
<feature type="compositionally biased region" description="Pro residues" evidence="1">
    <location>
        <begin position="29"/>
        <end position="43"/>
    </location>
</feature>
<feature type="compositionally biased region" description="Polar residues" evidence="1">
    <location>
        <begin position="226"/>
        <end position="242"/>
    </location>
</feature>
<feature type="compositionally biased region" description="Polar residues" evidence="1">
    <location>
        <begin position="1"/>
        <end position="21"/>
    </location>
</feature>
<accession>A0A4Q1BGZ4</accession>
<dbReference type="EMBL" id="SDIL01000085">
    <property type="protein sequence ID" value="RXK36853.1"/>
    <property type="molecule type" value="Genomic_DNA"/>
</dbReference>
<dbReference type="AlphaFoldDB" id="A0A4Q1BGZ4"/>
<name>A0A4Q1BGZ4_TREME</name>